<evidence type="ECO:0000313" key="7">
    <source>
        <dbReference type="EMBL" id="MBW4545213.1"/>
    </source>
</evidence>
<organism evidence="7 8">
    <name type="scientific">Symplocastrum torsivum CPER-KK1</name>
    <dbReference type="NCBI Taxonomy" id="450513"/>
    <lineage>
        <taxon>Bacteria</taxon>
        <taxon>Bacillati</taxon>
        <taxon>Cyanobacteriota</taxon>
        <taxon>Cyanophyceae</taxon>
        <taxon>Oscillatoriophycideae</taxon>
        <taxon>Oscillatoriales</taxon>
        <taxon>Microcoleaceae</taxon>
        <taxon>Symplocastrum</taxon>
    </lineage>
</organism>
<dbReference type="InterPro" id="IPR036890">
    <property type="entry name" value="HATPase_C_sf"/>
</dbReference>
<comment type="catalytic activity">
    <reaction evidence="1">
        <text>ATP + protein L-histidine = ADP + protein N-phospho-L-histidine.</text>
        <dbReference type="EC" id="2.7.13.3"/>
    </reaction>
</comment>
<name>A0A951PM03_9CYAN</name>
<reference evidence="7" key="2">
    <citation type="journal article" date="2022" name="Microbiol. Resour. Announc.">
        <title>Metagenome Sequencing to Explore Phylogenomics of Terrestrial Cyanobacteria.</title>
        <authorList>
            <person name="Ward R.D."/>
            <person name="Stajich J.E."/>
            <person name="Johansen J.R."/>
            <person name="Huntemann M."/>
            <person name="Clum A."/>
            <person name="Foster B."/>
            <person name="Foster B."/>
            <person name="Roux S."/>
            <person name="Palaniappan K."/>
            <person name="Varghese N."/>
            <person name="Mukherjee S."/>
            <person name="Reddy T.B.K."/>
            <person name="Daum C."/>
            <person name="Copeland A."/>
            <person name="Chen I.A."/>
            <person name="Ivanova N.N."/>
            <person name="Kyrpides N.C."/>
            <person name="Shapiro N."/>
            <person name="Eloe-Fadrosh E.A."/>
            <person name="Pietrasiak N."/>
        </authorList>
    </citation>
    <scope>NUCLEOTIDE SEQUENCE</scope>
    <source>
        <strain evidence="7">CPER-KK1</strain>
    </source>
</reference>
<dbReference type="Pfam" id="PF00512">
    <property type="entry name" value="HisKA"/>
    <property type="match status" value="1"/>
</dbReference>
<accession>A0A951PM03</accession>
<evidence type="ECO:0000256" key="4">
    <source>
        <dbReference type="ARBA" id="ARBA00022777"/>
    </source>
</evidence>
<dbReference type="InterPro" id="IPR050736">
    <property type="entry name" value="Sensor_HK_Regulatory"/>
</dbReference>
<keyword evidence="4 7" id="KW-0418">Kinase</keyword>
<dbReference type="GO" id="GO:0000155">
    <property type="term" value="F:phosphorelay sensor kinase activity"/>
    <property type="evidence" value="ECO:0007669"/>
    <property type="project" value="InterPro"/>
</dbReference>
<evidence type="ECO:0000256" key="1">
    <source>
        <dbReference type="ARBA" id="ARBA00000085"/>
    </source>
</evidence>
<evidence type="ECO:0000259" key="6">
    <source>
        <dbReference type="PROSITE" id="PS50109"/>
    </source>
</evidence>
<dbReference type="InterPro" id="IPR005467">
    <property type="entry name" value="His_kinase_dom"/>
</dbReference>
<comment type="caution">
    <text evidence="7">The sequence shown here is derived from an EMBL/GenBank/DDBJ whole genome shotgun (WGS) entry which is preliminary data.</text>
</comment>
<dbReference type="Gene3D" id="3.30.565.10">
    <property type="entry name" value="Histidine kinase-like ATPase, C-terminal domain"/>
    <property type="match status" value="1"/>
</dbReference>
<dbReference type="InterPro" id="IPR036097">
    <property type="entry name" value="HisK_dim/P_sf"/>
</dbReference>
<feature type="domain" description="Histidine kinase" evidence="6">
    <location>
        <begin position="89"/>
        <end position="321"/>
    </location>
</feature>
<evidence type="ECO:0000256" key="5">
    <source>
        <dbReference type="ARBA" id="ARBA00023012"/>
    </source>
</evidence>
<dbReference type="EMBL" id="JAHHIF010000013">
    <property type="protein sequence ID" value="MBW4545213.1"/>
    <property type="molecule type" value="Genomic_DNA"/>
</dbReference>
<dbReference type="PANTHER" id="PTHR43711:SF26">
    <property type="entry name" value="SENSOR HISTIDINE KINASE RCSC"/>
    <property type="match status" value="1"/>
</dbReference>
<dbReference type="PANTHER" id="PTHR43711">
    <property type="entry name" value="TWO-COMPONENT HISTIDINE KINASE"/>
    <property type="match status" value="1"/>
</dbReference>
<dbReference type="PROSITE" id="PS50109">
    <property type="entry name" value="HIS_KIN"/>
    <property type="match status" value="1"/>
</dbReference>
<reference evidence="7" key="1">
    <citation type="submission" date="2021-05" db="EMBL/GenBank/DDBJ databases">
        <authorList>
            <person name="Pietrasiak N."/>
            <person name="Ward R."/>
            <person name="Stajich J.E."/>
            <person name="Kurbessoian T."/>
        </authorList>
    </citation>
    <scope>NUCLEOTIDE SEQUENCE</scope>
    <source>
        <strain evidence="7">CPER-KK1</strain>
    </source>
</reference>
<sequence>MDLIYLVVGIGLGVVGSRIARSSKEPAVSQVSVPQAIPPEIPQPLEEVKEESLSLNDELQPLKEQLKQTQLAYQMAHEMSQFKSGFLARTSHELRSPLSSMIGLHQLILSDLCDSPEEEREFVAQANASALKLVKLLDDVVKVSKTEHGTNQLELRSLSLTKVFEDVHRLTYMQAANRNLRLEVIPPDPEIYVLTDAQRFQQVVMGIVDSAIAQMEEGSIRVSAACSPESKEVQILFDIQCPTELWSESIDLLSTTPEVQKQASEVTKGSPGLNLLIAQSLLEVMQGRLEVLSASGEEPSSDSPNQKITGIQFFMPLGTLETVEQVSA</sequence>
<evidence type="ECO:0000313" key="8">
    <source>
        <dbReference type="Proteomes" id="UP000753908"/>
    </source>
</evidence>
<keyword evidence="5" id="KW-0902">Two-component regulatory system</keyword>
<proteinExistence type="predicted"/>
<keyword evidence="3" id="KW-0808">Transferase</keyword>
<protein>
    <recommendedName>
        <fullName evidence="2">histidine kinase</fullName>
        <ecNumber evidence="2">2.7.13.3</ecNumber>
    </recommendedName>
</protein>
<dbReference type="InterPro" id="IPR003661">
    <property type="entry name" value="HisK_dim/P_dom"/>
</dbReference>
<evidence type="ECO:0000256" key="2">
    <source>
        <dbReference type="ARBA" id="ARBA00012438"/>
    </source>
</evidence>
<gene>
    <name evidence="7" type="ORF">KME25_12310</name>
</gene>
<dbReference type="CDD" id="cd00082">
    <property type="entry name" value="HisKA"/>
    <property type="match status" value="1"/>
</dbReference>
<evidence type="ECO:0000256" key="3">
    <source>
        <dbReference type="ARBA" id="ARBA00022679"/>
    </source>
</evidence>
<dbReference type="SUPFAM" id="SSF55874">
    <property type="entry name" value="ATPase domain of HSP90 chaperone/DNA topoisomerase II/histidine kinase"/>
    <property type="match status" value="1"/>
</dbReference>
<dbReference type="EC" id="2.7.13.3" evidence="2"/>
<dbReference type="SUPFAM" id="SSF47384">
    <property type="entry name" value="Homodimeric domain of signal transducing histidine kinase"/>
    <property type="match status" value="1"/>
</dbReference>
<dbReference type="Gene3D" id="1.10.287.130">
    <property type="match status" value="1"/>
</dbReference>
<dbReference type="AlphaFoldDB" id="A0A951PM03"/>
<dbReference type="SMART" id="SM00388">
    <property type="entry name" value="HisKA"/>
    <property type="match status" value="1"/>
</dbReference>
<dbReference type="Proteomes" id="UP000753908">
    <property type="component" value="Unassembled WGS sequence"/>
</dbReference>